<dbReference type="AlphaFoldDB" id="A0A0S2KA19"/>
<dbReference type="Pfam" id="PF11906">
    <property type="entry name" value="DUF3426"/>
    <property type="match status" value="1"/>
</dbReference>
<evidence type="ECO:0000313" key="3">
    <source>
        <dbReference type="Proteomes" id="UP000065641"/>
    </source>
</evidence>
<keyword evidence="3" id="KW-1185">Reference proteome</keyword>
<protein>
    <recommendedName>
        <fullName evidence="4">DUF3426 domain-containing protein</fullName>
    </recommendedName>
</protein>
<dbReference type="InterPro" id="IPR021834">
    <property type="entry name" value="DUF3426"/>
</dbReference>
<dbReference type="KEGG" id="pspi:PS2015_509"/>
<sequence>MWTLIEAKTPADELPHLDEPLQLSADEKPIRSGWRTTGLLILILVLVTSLFGQLSYFYQQQILAQATSRAIMSYACELVGCALPPLSDPSRIQVTELKLNDHPDYRNITVLTLSMQNRADFAQPLPDMILQFTSPQGDPIAGRQFSARHYVADRTPDNLILGAGELISAELAFASPGDDAINYQLSLIEPAELP</sequence>
<organism evidence="2 3">
    <name type="scientific">Pseudohongiella spirulinae</name>
    <dbReference type="NCBI Taxonomy" id="1249552"/>
    <lineage>
        <taxon>Bacteria</taxon>
        <taxon>Pseudomonadati</taxon>
        <taxon>Pseudomonadota</taxon>
        <taxon>Gammaproteobacteria</taxon>
        <taxon>Pseudomonadales</taxon>
        <taxon>Pseudohongiellaceae</taxon>
        <taxon>Pseudohongiella</taxon>
    </lineage>
</organism>
<dbReference type="OrthoDB" id="5294582at2"/>
<proteinExistence type="predicted"/>
<evidence type="ECO:0008006" key="4">
    <source>
        <dbReference type="Google" id="ProtNLM"/>
    </source>
</evidence>
<accession>A0A0S2KA19</accession>
<dbReference type="RefSeq" id="WP_058020685.1">
    <property type="nucleotide sequence ID" value="NZ_CP013189.1"/>
</dbReference>
<name>A0A0S2KA19_9GAMM</name>
<feature type="transmembrane region" description="Helical" evidence="1">
    <location>
        <begin position="38"/>
        <end position="58"/>
    </location>
</feature>
<keyword evidence="1" id="KW-0472">Membrane</keyword>
<dbReference type="EMBL" id="CP013189">
    <property type="protein sequence ID" value="ALO45195.1"/>
    <property type="molecule type" value="Genomic_DNA"/>
</dbReference>
<keyword evidence="1" id="KW-1133">Transmembrane helix</keyword>
<evidence type="ECO:0000256" key="1">
    <source>
        <dbReference type="SAM" id="Phobius"/>
    </source>
</evidence>
<keyword evidence="1" id="KW-0812">Transmembrane</keyword>
<reference evidence="2 3" key="1">
    <citation type="submission" date="2015-11" db="EMBL/GenBank/DDBJ databases">
        <authorList>
            <person name="Zhang Y."/>
            <person name="Guo Z."/>
        </authorList>
    </citation>
    <scope>NUCLEOTIDE SEQUENCE [LARGE SCALE GENOMIC DNA]</scope>
    <source>
        <strain evidence="2 3">KCTC 32221</strain>
    </source>
</reference>
<dbReference type="STRING" id="1249552.PS2015_509"/>
<dbReference type="Proteomes" id="UP000065641">
    <property type="component" value="Chromosome"/>
</dbReference>
<evidence type="ECO:0000313" key="2">
    <source>
        <dbReference type="EMBL" id="ALO45195.1"/>
    </source>
</evidence>
<gene>
    <name evidence="2" type="ORF">PS2015_509</name>
</gene>